<keyword evidence="14" id="KW-0472">Membrane</keyword>
<keyword evidence="5" id="KW-1003">Cell membrane</keyword>
<evidence type="ECO:0000256" key="25">
    <source>
        <dbReference type="ARBA" id="ARBA00048074"/>
    </source>
</evidence>
<evidence type="ECO:0000256" key="22">
    <source>
        <dbReference type="ARBA" id="ARBA00047588"/>
    </source>
</evidence>
<evidence type="ECO:0000256" key="10">
    <source>
        <dbReference type="ARBA" id="ARBA00022832"/>
    </source>
</evidence>
<reference evidence="28 29" key="1">
    <citation type="submission" date="2024-10" db="EMBL/GenBank/DDBJ databases">
        <title>Updated reference genomes for cyclostephanoid diatoms.</title>
        <authorList>
            <person name="Roberts W.R."/>
            <person name="Alverson A.J."/>
        </authorList>
    </citation>
    <scope>NUCLEOTIDE SEQUENCE [LARGE SCALE GENOMIC DNA]</scope>
    <source>
        <strain evidence="28 29">AJA010-31</strain>
    </source>
</reference>
<evidence type="ECO:0000256" key="7">
    <source>
        <dbReference type="ARBA" id="ARBA00022703"/>
    </source>
</evidence>
<comment type="catalytic activity">
    <reaction evidence="24">
        <text>decanoyl-CoA + H2O = decanoate + CoA + H(+)</text>
        <dbReference type="Rhea" id="RHEA:40059"/>
        <dbReference type="ChEBI" id="CHEBI:15377"/>
        <dbReference type="ChEBI" id="CHEBI:15378"/>
        <dbReference type="ChEBI" id="CHEBI:27689"/>
        <dbReference type="ChEBI" id="CHEBI:57287"/>
        <dbReference type="ChEBI" id="CHEBI:61430"/>
    </reaction>
    <physiologicalReaction direction="left-to-right" evidence="24">
        <dbReference type="Rhea" id="RHEA:40060"/>
    </physiologicalReaction>
</comment>
<evidence type="ECO:0000259" key="27">
    <source>
        <dbReference type="Pfam" id="PF03061"/>
    </source>
</evidence>
<keyword evidence="8" id="KW-0999">Mitochondrion inner membrane</keyword>
<dbReference type="InterPro" id="IPR006683">
    <property type="entry name" value="Thioestr_dom"/>
</dbReference>
<feature type="domain" description="Thioesterase" evidence="27">
    <location>
        <begin position="92"/>
        <end position="143"/>
    </location>
</feature>
<evidence type="ECO:0000256" key="19">
    <source>
        <dbReference type="ARBA" id="ARBA00038848"/>
    </source>
</evidence>
<dbReference type="EMBL" id="JALLPJ020000156">
    <property type="protein sequence ID" value="KAL3800560.1"/>
    <property type="molecule type" value="Genomic_DNA"/>
</dbReference>
<name>A0ABD3QJK9_9STRA</name>
<dbReference type="GO" id="GO:0032587">
    <property type="term" value="C:ruffle membrane"/>
    <property type="evidence" value="ECO:0007669"/>
    <property type="project" value="UniProtKB-SubCell"/>
</dbReference>
<keyword evidence="10" id="KW-0276">Fatty acid metabolism</keyword>
<dbReference type="AlphaFoldDB" id="A0ABD3QJK9"/>
<protein>
    <recommendedName>
        <fullName evidence="20">Acyl-coenzyme A thioesterase THEM4</fullName>
        <ecNumber evidence="19">3.1.2.2</ecNumber>
    </recommendedName>
    <alternativeName>
        <fullName evidence="21">Thioesterase superfamily member 4</fullName>
    </alternativeName>
</protein>
<evidence type="ECO:0000256" key="15">
    <source>
        <dbReference type="ARBA" id="ARBA00023273"/>
    </source>
</evidence>
<evidence type="ECO:0000256" key="3">
    <source>
        <dbReference type="ARBA" id="ARBA00004632"/>
    </source>
</evidence>
<comment type="catalytic activity">
    <reaction evidence="22">
        <text>octanoyl-CoA + H2O = octanoate + CoA + H(+)</text>
        <dbReference type="Rhea" id="RHEA:30143"/>
        <dbReference type="ChEBI" id="CHEBI:15377"/>
        <dbReference type="ChEBI" id="CHEBI:15378"/>
        <dbReference type="ChEBI" id="CHEBI:25646"/>
        <dbReference type="ChEBI" id="CHEBI:57287"/>
        <dbReference type="ChEBI" id="CHEBI:57386"/>
    </reaction>
    <physiologicalReaction direction="left-to-right" evidence="22">
        <dbReference type="Rhea" id="RHEA:30144"/>
    </physiologicalReaction>
</comment>
<keyword evidence="9" id="KW-0378">Hydrolase</keyword>
<keyword evidence="15" id="KW-0966">Cell projection</keyword>
<evidence type="ECO:0000256" key="8">
    <source>
        <dbReference type="ARBA" id="ARBA00022792"/>
    </source>
</evidence>
<dbReference type="PANTHER" id="PTHR12418">
    <property type="entry name" value="ACYL-COENZYME A THIOESTERASE THEM4"/>
    <property type="match status" value="1"/>
</dbReference>
<comment type="caution">
    <text evidence="28">The sequence shown here is derived from an EMBL/GenBank/DDBJ whole genome shotgun (WGS) entry which is preliminary data.</text>
</comment>
<evidence type="ECO:0000256" key="13">
    <source>
        <dbReference type="ARBA" id="ARBA00023128"/>
    </source>
</evidence>
<dbReference type="GO" id="GO:0006631">
    <property type="term" value="P:fatty acid metabolic process"/>
    <property type="evidence" value="ECO:0007669"/>
    <property type="project" value="UniProtKB-KW"/>
</dbReference>
<evidence type="ECO:0000256" key="18">
    <source>
        <dbReference type="ARBA" id="ARBA00038456"/>
    </source>
</evidence>
<proteinExistence type="inferred from homology"/>
<dbReference type="CDD" id="cd03443">
    <property type="entry name" value="PaaI_thioesterase"/>
    <property type="match status" value="1"/>
</dbReference>
<evidence type="ECO:0000256" key="16">
    <source>
        <dbReference type="ARBA" id="ARBA00035852"/>
    </source>
</evidence>
<keyword evidence="7" id="KW-0053">Apoptosis</keyword>
<keyword evidence="6" id="KW-0963">Cytoplasm</keyword>
<comment type="similarity">
    <text evidence="18">Belongs to the THEM4/THEM5 thioesterase family.</text>
</comment>
<comment type="catalytic activity">
    <reaction evidence="16">
        <text>(5Z,8Z,11Z,14Z)-eicosatetraenoyl-CoA + H2O = (5Z,8Z,11Z,14Z)-eicosatetraenoate + CoA + H(+)</text>
        <dbReference type="Rhea" id="RHEA:40151"/>
        <dbReference type="ChEBI" id="CHEBI:15377"/>
        <dbReference type="ChEBI" id="CHEBI:15378"/>
        <dbReference type="ChEBI" id="CHEBI:32395"/>
        <dbReference type="ChEBI" id="CHEBI:57287"/>
        <dbReference type="ChEBI" id="CHEBI:57368"/>
    </reaction>
    <physiologicalReaction direction="left-to-right" evidence="16">
        <dbReference type="Rhea" id="RHEA:40152"/>
    </physiologicalReaction>
</comment>
<evidence type="ECO:0000256" key="1">
    <source>
        <dbReference type="ARBA" id="ARBA00004496"/>
    </source>
</evidence>
<dbReference type="EC" id="3.1.2.2" evidence="19"/>
<evidence type="ECO:0000256" key="23">
    <source>
        <dbReference type="ARBA" id="ARBA00047734"/>
    </source>
</evidence>
<accession>A0ABD3QJK9</accession>
<dbReference type="InterPro" id="IPR029069">
    <property type="entry name" value="HotDog_dom_sf"/>
</dbReference>
<comment type="catalytic activity">
    <reaction evidence="25">
        <text>dodecanoyl-CoA + H2O = dodecanoate + CoA + H(+)</text>
        <dbReference type="Rhea" id="RHEA:30135"/>
        <dbReference type="ChEBI" id="CHEBI:15377"/>
        <dbReference type="ChEBI" id="CHEBI:15378"/>
        <dbReference type="ChEBI" id="CHEBI:18262"/>
        <dbReference type="ChEBI" id="CHEBI:57287"/>
        <dbReference type="ChEBI" id="CHEBI:57375"/>
    </reaction>
    <physiologicalReaction direction="left-to-right" evidence="25">
        <dbReference type="Rhea" id="RHEA:30136"/>
    </physiologicalReaction>
</comment>
<comment type="catalytic activity">
    <reaction evidence="23">
        <text>hexadecanoyl-CoA + H2O = hexadecanoate + CoA + H(+)</text>
        <dbReference type="Rhea" id="RHEA:16645"/>
        <dbReference type="ChEBI" id="CHEBI:7896"/>
        <dbReference type="ChEBI" id="CHEBI:15377"/>
        <dbReference type="ChEBI" id="CHEBI:15378"/>
        <dbReference type="ChEBI" id="CHEBI:57287"/>
        <dbReference type="ChEBI" id="CHEBI:57379"/>
        <dbReference type="EC" id="3.1.2.2"/>
    </reaction>
    <physiologicalReaction direction="left-to-right" evidence="23">
        <dbReference type="Rhea" id="RHEA:16646"/>
    </physiologicalReaction>
</comment>
<keyword evidence="11" id="KW-0809">Transit peptide</keyword>
<sequence length="183" mass="20747">MQHQRTKINPPIHLLQKYEPNHAIFESLWGPGLVERFDVYRFSTIPQSHAENDAIKQNQNRQVDTANNTRENEEVIQVEIKLGSRLNGHPSIIHGGIISLLFDEAMGWARGVLLPDKMVMYVTANLSVDYRAPLSADSEVVLRVFRDGGDEVKMKFRGVLESFEGKIVYAEATGLFVRVKSKL</sequence>
<comment type="catalytic activity">
    <reaction evidence="26">
        <text>tetradecanoyl-CoA + H2O = tetradecanoate + CoA + H(+)</text>
        <dbReference type="Rhea" id="RHEA:40119"/>
        <dbReference type="ChEBI" id="CHEBI:15377"/>
        <dbReference type="ChEBI" id="CHEBI:15378"/>
        <dbReference type="ChEBI" id="CHEBI:30807"/>
        <dbReference type="ChEBI" id="CHEBI:57287"/>
        <dbReference type="ChEBI" id="CHEBI:57385"/>
    </reaction>
    <physiologicalReaction direction="left-to-right" evidence="26">
        <dbReference type="Rhea" id="RHEA:40120"/>
    </physiologicalReaction>
</comment>
<dbReference type="PANTHER" id="PTHR12418:SF19">
    <property type="entry name" value="ACYL-COENZYME A THIOESTERASE THEM4"/>
    <property type="match status" value="1"/>
</dbReference>
<evidence type="ECO:0000256" key="5">
    <source>
        <dbReference type="ARBA" id="ARBA00022475"/>
    </source>
</evidence>
<dbReference type="Gene3D" id="3.10.129.10">
    <property type="entry name" value="Hotdog Thioesterase"/>
    <property type="match status" value="1"/>
</dbReference>
<evidence type="ECO:0000256" key="17">
    <source>
        <dbReference type="ARBA" id="ARBA00037002"/>
    </source>
</evidence>
<evidence type="ECO:0000256" key="9">
    <source>
        <dbReference type="ARBA" id="ARBA00022801"/>
    </source>
</evidence>
<dbReference type="Pfam" id="PF03061">
    <property type="entry name" value="4HBT"/>
    <property type="match status" value="1"/>
</dbReference>
<dbReference type="GO" id="GO:0005743">
    <property type="term" value="C:mitochondrial inner membrane"/>
    <property type="evidence" value="ECO:0007669"/>
    <property type="project" value="UniProtKB-SubCell"/>
</dbReference>
<comment type="subcellular location">
    <subcellularLocation>
        <location evidence="3">Cell projection</location>
        <location evidence="3">Ruffle membrane</location>
    </subcellularLocation>
    <subcellularLocation>
        <location evidence="1">Cytoplasm</location>
    </subcellularLocation>
    <subcellularLocation>
        <location evidence="4">Mitochondrion inner membrane</location>
        <topology evidence="4">Peripheral membrane protein</topology>
    </subcellularLocation>
    <subcellularLocation>
        <location evidence="2">Mitochondrion intermembrane space</location>
    </subcellularLocation>
</comment>
<evidence type="ECO:0000256" key="6">
    <source>
        <dbReference type="ARBA" id="ARBA00022490"/>
    </source>
</evidence>
<comment type="catalytic activity">
    <reaction evidence="17">
        <text>(9Z)-octadecenoyl-CoA + H2O = (9Z)-octadecenoate + CoA + H(+)</text>
        <dbReference type="Rhea" id="RHEA:40139"/>
        <dbReference type="ChEBI" id="CHEBI:15377"/>
        <dbReference type="ChEBI" id="CHEBI:15378"/>
        <dbReference type="ChEBI" id="CHEBI:30823"/>
        <dbReference type="ChEBI" id="CHEBI:57287"/>
        <dbReference type="ChEBI" id="CHEBI:57387"/>
    </reaction>
    <physiologicalReaction direction="left-to-right" evidence="17">
        <dbReference type="Rhea" id="RHEA:40140"/>
    </physiologicalReaction>
</comment>
<keyword evidence="12" id="KW-0443">Lipid metabolism</keyword>
<evidence type="ECO:0000256" key="12">
    <source>
        <dbReference type="ARBA" id="ARBA00023098"/>
    </source>
</evidence>
<evidence type="ECO:0000256" key="20">
    <source>
        <dbReference type="ARBA" id="ARBA00040123"/>
    </source>
</evidence>
<evidence type="ECO:0000256" key="21">
    <source>
        <dbReference type="ARBA" id="ARBA00043210"/>
    </source>
</evidence>
<evidence type="ECO:0000313" key="28">
    <source>
        <dbReference type="EMBL" id="KAL3800560.1"/>
    </source>
</evidence>
<dbReference type="InterPro" id="IPR052365">
    <property type="entry name" value="THEM4/THEM5_acyl-CoA_thioest"/>
</dbReference>
<dbReference type="SUPFAM" id="SSF54637">
    <property type="entry name" value="Thioesterase/thiol ester dehydrase-isomerase"/>
    <property type="match status" value="1"/>
</dbReference>
<keyword evidence="29" id="KW-1185">Reference proteome</keyword>
<evidence type="ECO:0000256" key="4">
    <source>
        <dbReference type="ARBA" id="ARBA00004637"/>
    </source>
</evidence>
<evidence type="ECO:0000256" key="14">
    <source>
        <dbReference type="ARBA" id="ARBA00023136"/>
    </source>
</evidence>
<keyword evidence="13" id="KW-0496">Mitochondrion</keyword>
<organism evidence="28 29">
    <name type="scientific">Cyclotella atomus</name>
    <dbReference type="NCBI Taxonomy" id="382360"/>
    <lineage>
        <taxon>Eukaryota</taxon>
        <taxon>Sar</taxon>
        <taxon>Stramenopiles</taxon>
        <taxon>Ochrophyta</taxon>
        <taxon>Bacillariophyta</taxon>
        <taxon>Coscinodiscophyceae</taxon>
        <taxon>Thalassiosirophycidae</taxon>
        <taxon>Stephanodiscales</taxon>
        <taxon>Stephanodiscaceae</taxon>
        <taxon>Cyclotella</taxon>
    </lineage>
</organism>
<dbReference type="GO" id="GO:0005758">
    <property type="term" value="C:mitochondrial intermembrane space"/>
    <property type="evidence" value="ECO:0007669"/>
    <property type="project" value="UniProtKB-SubCell"/>
</dbReference>
<evidence type="ECO:0000256" key="26">
    <source>
        <dbReference type="ARBA" id="ARBA00048180"/>
    </source>
</evidence>
<evidence type="ECO:0000256" key="24">
    <source>
        <dbReference type="ARBA" id="ARBA00047969"/>
    </source>
</evidence>
<evidence type="ECO:0000256" key="11">
    <source>
        <dbReference type="ARBA" id="ARBA00022946"/>
    </source>
</evidence>
<evidence type="ECO:0000313" key="29">
    <source>
        <dbReference type="Proteomes" id="UP001530400"/>
    </source>
</evidence>
<dbReference type="GO" id="GO:0016787">
    <property type="term" value="F:hydrolase activity"/>
    <property type="evidence" value="ECO:0007669"/>
    <property type="project" value="UniProtKB-KW"/>
</dbReference>
<evidence type="ECO:0000256" key="2">
    <source>
        <dbReference type="ARBA" id="ARBA00004569"/>
    </source>
</evidence>
<gene>
    <name evidence="28" type="ORF">ACHAWO_009804</name>
</gene>
<dbReference type="Proteomes" id="UP001530400">
    <property type="component" value="Unassembled WGS sequence"/>
</dbReference>